<reference evidence="1 2" key="1">
    <citation type="journal article" date="2019" name="Nat. Ecol. Evol.">
        <title>Megaphylogeny resolves global patterns of mushroom evolution.</title>
        <authorList>
            <person name="Varga T."/>
            <person name="Krizsan K."/>
            <person name="Foldi C."/>
            <person name="Dima B."/>
            <person name="Sanchez-Garcia M."/>
            <person name="Sanchez-Ramirez S."/>
            <person name="Szollosi G.J."/>
            <person name="Szarkandi J.G."/>
            <person name="Papp V."/>
            <person name="Albert L."/>
            <person name="Andreopoulos W."/>
            <person name="Angelini C."/>
            <person name="Antonin V."/>
            <person name="Barry K.W."/>
            <person name="Bougher N.L."/>
            <person name="Buchanan P."/>
            <person name="Buyck B."/>
            <person name="Bense V."/>
            <person name="Catcheside P."/>
            <person name="Chovatia M."/>
            <person name="Cooper J."/>
            <person name="Damon W."/>
            <person name="Desjardin D."/>
            <person name="Finy P."/>
            <person name="Geml J."/>
            <person name="Haridas S."/>
            <person name="Hughes K."/>
            <person name="Justo A."/>
            <person name="Karasinski D."/>
            <person name="Kautmanova I."/>
            <person name="Kiss B."/>
            <person name="Kocsube S."/>
            <person name="Kotiranta H."/>
            <person name="LaButti K.M."/>
            <person name="Lechner B.E."/>
            <person name="Liimatainen K."/>
            <person name="Lipzen A."/>
            <person name="Lukacs Z."/>
            <person name="Mihaltcheva S."/>
            <person name="Morgado L.N."/>
            <person name="Niskanen T."/>
            <person name="Noordeloos M.E."/>
            <person name="Ohm R.A."/>
            <person name="Ortiz-Santana B."/>
            <person name="Ovrebo C."/>
            <person name="Racz N."/>
            <person name="Riley R."/>
            <person name="Savchenko A."/>
            <person name="Shiryaev A."/>
            <person name="Soop K."/>
            <person name="Spirin V."/>
            <person name="Szebenyi C."/>
            <person name="Tomsovsky M."/>
            <person name="Tulloss R.E."/>
            <person name="Uehling J."/>
            <person name="Grigoriev I.V."/>
            <person name="Vagvolgyi C."/>
            <person name="Papp T."/>
            <person name="Martin F.M."/>
            <person name="Miettinen O."/>
            <person name="Hibbett D.S."/>
            <person name="Nagy L.G."/>
        </authorList>
    </citation>
    <scope>NUCLEOTIDE SEQUENCE [LARGE SCALE GENOMIC DNA]</scope>
    <source>
        <strain evidence="1 2">NL-1719</strain>
    </source>
</reference>
<evidence type="ECO:0000313" key="1">
    <source>
        <dbReference type="EMBL" id="TFK59868.1"/>
    </source>
</evidence>
<organism evidence="1 2">
    <name type="scientific">Pluteus cervinus</name>
    <dbReference type="NCBI Taxonomy" id="181527"/>
    <lineage>
        <taxon>Eukaryota</taxon>
        <taxon>Fungi</taxon>
        <taxon>Dikarya</taxon>
        <taxon>Basidiomycota</taxon>
        <taxon>Agaricomycotina</taxon>
        <taxon>Agaricomycetes</taxon>
        <taxon>Agaricomycetidae</taxon>
        <taxon>Agaricales</taxon>
        <taxon>Pluteineae</taxon>
        <taxon>Pluteaceae</taxon>
        <taxon>Pluteus</taxon>
    </lineage>
</organism>
<evidence type="ECO:0000313" key="2">
    <source>
        <dbReference type="Proteomes" id="UP000308600"/>
    </source>
</evidence>
<name>A0ACD3A216_9AGAR</name>
<proteinExistence type="predicted"/>
<sequence length="534" mass="58770">MPKKNTTFRPLSKQTHLISPYAYSPTSPLSLSTPPLPPVDPPKQNLTHKFAKDQRTWVIKTLYPSFINHFSLPDKNGNLPRKDITKRNWIMAEIVPQFSAKYFSEMGPPNQAAYEESLYKMLTNHAGTETRQGLREMPVKKAQTQRRRVNAQQLYAHDNAETITDRMNQKIKADGLTSHDNLPVRNTIVRELFSKVSDEERQVYEERASTKNAKLTLPPTEEDIMANHALLESDIEHFFDNMLGTDEHHKHGNGAMLVVGEFNHGDERFPVCLMGLSGKPKHPFVLPKEVRKPLLSAVRQYLDIHHPLSQRDNTDIPPSDVIMSDASLEAMTPSSLDVAVTLPAAAPSAASLDNGRLTSSLDVATTLPAAPSAESLDNAGFALATKVADLSISPPIATPAATTGPLTREVITAALEAVFSASATTETVQPSSTSTPTETVGLDSIGEDHDVVDEDFVMVELTPDMARADETLSSKVALPVTRRGRAPKKSIINTSSAVDINSDSTAANENELRRSSRFGKNYSHRVINSMKKRE</sequence>
<dbReference type="Proteomes" id="UP000308600">
    <property type="component" value="Unassembled WGS sequence"/>
</dbReference>
<dbReference type="EMBL" id="ML208876">
    <property type="protein sequence ID" value="TFK59868.1"/>
    <property type="molecule type" value="Genomic_DNA"/>
</dbReference>
<gene>
    <name evidence="1" type="ORF">BDN72DRAFT_905465</name>
</gene>
<keyword evidence="2" id="KW-1185">Reference proteome</keyword>
<protein>
    <submittedName>
        <fullName evidence="1">Uncharacterized protein</fullName>
    </submittedName>
</protein>
<accession>A0ACD3A216</accession>